<reference evidence="2" key="1">
    <citation type="submission" date="2018-05" db="EMBL/GenBank/DDBJ databases">
        <authorList>
            <person name="Lanie J.A."/>
            <person name="Ng W.-L."/>
            <person name="Kazmierczak K.M."/>
            <person name="Andrzejewski T.M."/>
            <person name="Davidsen T.M."/>
            <person name="Wayne K.J."/>
            <person name="Tettelin H."/>
            <person name="Glass J.I."/>
            <person name="Rusch D."/>
            <person name="Podicherti R."/>
            <person name="Tsui H.-C.T."/>
            <person name="Winkler M.E."/>
        </authorList>
    </citation>
    <scope>NUCLEOTIDE SEQUENCE</scope>
</reference>
<protein>
    <submittedName>
        <fullName evidence="2">Uncharacterized protein</fullName>
    </submittedName>
</protein>
<evidence type="ECO:0000313" key="2">
    <source>
        <dbReference type="EMBL" id="SVD56150.1"/>
    </source>
</evidence>
<name>A0A382WCB2_9ZZZZ</name>
<proteinExistence type="predicted"/>
<feature type="non-terminal residue" evidence="2">
    <location>
        <position position="1"/>
    </location>
</feature>
<evidence type="ECO:0000256" key="1">
    <source>
        <dbReference type="SAM" id="MobiDB-lite"/>
    </source>
</evidence>
<gene>
    <name evidence="2" type="ORF">METZ01_LOCUS409004</name>
</gene>
<sequence length="34" mass="3522">VALTPSVVAGDPGRSTNDASQHHRHFDAVHGADV</sequence>
<accession>A0A382WCB2</accession>
<feature type="region of interest" description="Disordered" evidence="1">
    <location>
        <begin position="1"/>
        <end position="34"/>
    </location>
</feature>
<dbReference type="EMBL" id="UINC01158548">
    <property type="protein sequence ID" value="SVD56150.1"/>
    <property type="molecule type" value="Genomic_DNA"/>
</dbReference>
<organism evidence="2">
    <name type="scientific">marine metagenome</name>
    <dbReference type="NCBI Taxonomy" id="408172"/>
    <lineage>
        <taxon>unclassified sequences</taxon>
        <taxon>metagenomes</taxon>
        <taxon>ecological metagenomes</taxon>
    </lineage>
</organism>
<dbReference type="AlphaFoldDB" id="A0A382WCB2"/>